<keyword evidence="4" id="KW-1185">Reference proteome</keyword>
<dbReference type="PANTHER" id="PTHR12147">
    <property type="entry name" value="METALLOPEPTIDASE M28 FAMILY MEMBER"/>
    <property type="match status" value="1"/>
</dbReference>
<dbReference type="Proteomes" id="UP001501490">
    <property type="component" value="Unassembled WGS sequence"/>
</dbReference>
<dbReference type="SUPFAM" id="SSF53187">
    <property type="entry name" value="Zn-dependent exopeptidases"/>
    <property type="match status" value="1"/>
</dbReference>
<gene>
    <name evidence="3" type="ORF">GCM10022236_28240</name>
</gene>
<proteinExistence type="predicted"/>
<dbReference type="PANTHER" id="PTHR12147:SF26">
    <property type="entry name" value="PEPTIDASE M28 DOMAIN-CONTAINING PROTEIN"/>
    <property type="match status" value="1"/>
</dbReference>
<feature type="domain" description="Peptidase M28" evidence="2">
    <location>
        <begin position="69"/>
        <end position="288"/>
    </location>
</feature>
<dbReference type="InterPro" id="IPR045175">
    <property type="entry name" value="M28_fam"/>
</dbReference>
<feature type="region of interest" description="Disordered" evidence="1">
    <location>
        <begin position="118"/>
        <end position="145"/>
    </location>
</feature>
<feature type="compositionally biased region" description="Low complexity" evidence="1">
    <location>
        <begin position="122"/>
        <end position="138"/>
    </location>
</feature>
<sequence length="291" mass="31063">MEAANVLRDIGHLAGEIGPREATSANFREAADFVERRFERLGYDVHRMTVRVPAGNSWGTPVRAGRSANVIADPKGFDPSKPHLVVGAHLDTVPVAPGAEDNASGVAVMLELARLAAATRPGQQTTGQQTTGQQTTGQNRTDPKRAGLPVRFVAFGAEEPRGSGDALHHFGSTQLVEDLTAAERRAIRGMVALDRVGVRASSVPVCTPPGGKGRGLQRAVRAAGRRVDVPTRACANNTASDHWSYAKAGVSAIRLGSVPYAGYHSRGDVPKVVDRRQLDRVTTVMWEWLQG</sequence>
<comment type="caution">
    <text evidence="3">The sequence shown here is derived from an EMBL/GenBank/DDBJ whole genome shotgun (WGS) entry which is preliminary data.</text>
</comment>
<organism evidence="3 4">
    <name type="scientific">Microlunatus ginsengisoli</name>
    <dbReference type="NCBI Taxonomy" id="363863"/>
    <lineage>
        <taxon>Bacteria</taxon>
        <taxon>Bacillati</taxon>
        <taxon>Actinomycetota</taxon>
        <taxon>Actinomycetes</taxon>
        <taxon>Propionibacteriales</taxon>
        <taxon>Propionibacteriaceae</taxon>
        <taxon>Microlunatus</taxon>
    </lineage>
</organism>
<dbReference type="Gene3D" id="3.40.630.10">
    <property type="entry name" value="Zn peptidases"/>
    <property type="match status" value="1"/>
</dbReference>
<reference evidence="4" key="1">
    <citation type="journal article" date="2019" name="Int. J. Syst. Evol. Microbiol.">
        <title>The Global Catalogue of Microorganisms (GCM) 10K type strain sequencing project: providing services to taxonomists for standard genome sequencing and annotation.</title>
        <authorList>
            <consortium name="The Broad Institute Genomics Platform"/>
            <consortium name="The Broad Institute Genome Sequencing Center for Infectious Disease"/>
            <person name="Wu L."/>
            <person name="Ma J."/>
        </authorList>
    </citation>
    <scope>NUCLEOTIDE SEQUENCE [LARGE SCALE GENOMIC DNA]</scope>
    <source>
        <strain evidence="4">JCM 16929</strain>
    </source>
</reference>
<accession>A0ABP7A3P4</accession>
<evidence type="ECO:0000313" key="4">
    <source>
        <dbReference type="Proteomes" id="UP001501490"/>
    </source>
</evidence>
<protein>
    <recommendedName>
        <fullName evidence="2">Peptidase M28 domain-containing protein</fullName>
    </recommendedName>
</protein>
<name>A0ABP7A3P4_9ACTN</name>
<dbReference type="InterPro" id="IPR007484">
    <property type="entry name" value="Peptidase_M28"/>
</dbReference>
<evidence type="ECO:0000256" key="1">
    <source>
        <dbReference type="SAM" id="MobiDB-lite"/>
    </source>
</evidence>
<dbReference type="Pfam" id="PF04389">
    <property type="entry name" value="Peptidase_M28"/>
    <property type="match status" value="1"/>
</dbReference>
<evidence type="ECO:0000313" key="3">
    <source>
        <dbReference type="EMBL" id="GAA3624254.1"/>
    </source>
</evidence>
<evidence type="ECO:0000259" key="2">
    <source>
        <dbReference type="Pfam" id="PF04389"/>
    </source>
</evidence>
<dbReference type="EMBL" id="BAABAB010000020">
    <property type="protein sequence ID" value="GAA3624254.1"/>
    <property type="molecule type" value="Genomic_DNA"/>
</dbReference>